<feature type="compositionally biased region" description="Basic and acidic residues" evidence="7">
    <location>
        <begin position="263"/>
        <end position="273"/>
    </location>
</feature>
<dbReference type="InterPro" id="IPR038716">
    <property type="entry name" value="P1/P2_N_sf"/>
</dbReference>
<dbReference type="SUPFAM" id="SSF50156">
    <property type="entry name" value="PDZ domain-like"/>
    <property type="match status" value="1"/>
</dbReference>
<comment type="similarity">
    <text evidence="2">Belongs to the eukaryotic ribosomal protein P1/P2 family.</text>
</comment>
<dbReference type="SMART" id="SM00569">
    <property type="entry name" value="L27"/>
    <property type="match status" value="1"/>
</dbReference>
<dbReference type="CDD" id="cd06796">
    <property type="entry name" value="PDZ_Lin-7-like"/>
    <property type="match status" value="1"/>
</dbReference>
<reference evidence="10 11" key="1">
    <citation type="journal article" date="2007" name="Nature">
        <title>The medaka draft genome and insights into vertebrate genome evolution.</title>
        <authorList>
            <person name="Kasahara M."/>
            <person name="Naruse K."/>
            <person name="Sasaki S."/>
            <person name="Nakatani Y."/>
            <person name="Qu W."/>
            <person name="Ahsan B."/>
            <person name="Yamada T."/>
            <person name="Nagayasu Y."/>
            <person name="Doi K."/>
            <person name="Kasai Y."/>
            <person name="Jindo T."/>
            <person name="Kobayashi D."/>
            <person name="Shimada A."/>
            <person name="Toyoda A."/>
            <person name="Kuroki Y."/>
            <person name="Fujiyama A."/>
            <person name="Sasaki T."/>
            <person name="Shimizu A."/>
            <person name="Asakawa S."/>
            <person name="Shimizu N."/>
            <person name="Hashimoto S."/>
            <person name="Yang J."/>
            <person name="Lee Y."/>
            <person name="Matsushima K."/>
            <person name="Sugano S."/>
            <person name="Sakaizumi M."/>
            <person name="Narita T."/>
            <person name="Ohishi K."/>
            <person name="Haga S."/>
            <person name="Ohta F."/>
            <person name="Nomoto H."/>
            <person name="Nogata K."/>
            <person name="Morishita T."/>
            <person name="Endo T."/>
            <person name="Shin-I T."/>
            <person name="Takeda H."/>
            <person name="Morishita S."/>
            <person name="Kohara Y."/>
        </authorList>
    </citation>
    <scope>NUCLEOTIDE SEQUENCE [LARGE SCALE GENOMIC DNA]</scope>
    <source>
        <strain evidence="10 11">Hd-rR</strain>
    </source>
</reference>
<dbReference type="InterPro" id="IPR036892">
    <property type="entry name" value="L27_dom_sf"/>
</dbReference>
<evidence type="ECO:0000256" key="4">
    <source>
        <dbReference type="ARBA" id="ARBA00023274"/>
    </source>
</evidence>
<dbReference type="InterPro" id="IPR001478">
    <property type="entry name" value="PDZ"/>
</dbReference>
<gene>
    <name evidence="10" type="primary">LOC101168608</name>
</gene>
<protein>
    <recommendedName>
        <fullName evidence="5">Large ribosomal subunit protein P2</fullName>
    </recommendedName>
    <alternativeName>
        <fullName evidence="6">60S acidic ribosomal protein P2</fullName>
    </alternativeName>
</protein>
<dbReference type="AlphaFoldDB" id="H2LN04"/>
<keyword evidence="3" id="KW-0689">Ribosomal protein</keyword>
<evidence type="ECO:0000256" key="3">
    <source>
        <dbReference type="ARBA" id="ARBA00022980"/>
    </source>
</evidence>
<organism evidence="10 11">
    <name type="scientific">Oryzias latipes</name>
    <name type="common">Japanese rice fish</name>
    <name type="synonym">Japanese killifish</name>
    <dbReference type="NCBI Taxonomy" id="8090"/>
    <lineage>
        <taxon>Eukaryota</taxon>
        <taxon>Metazoa</taxon>
        <taxon>Chordata</taxon>
        <taxon>Craniata</taxon>
        <taxon>Vertebrata</taxon>
        <taxon>Euteleostomi</taxon>
        <taxon>Actinopterygii</taxon>
        <taxon>Neopterygii</taxon>
        <taxon>Teleostei</taxon>
        <taxon>Neoteleostei</taxon>
        <taxon>Acanthomorphata</taxon>
        <taxon>Ovalentaria</taxon>
        <taxon>Atherinomorphae</taxon>
        <taxon>Beloniformes</taxon>
        <taxon>Adrianichthyidae</taxon>
        <taxon>Oryziinae</taxon>
        <taxon>Oryzias</taxon>
    </lineage>
</organism>
<dbReference type="FunFam" id="1.10.10.1410:FF:000002">
    <property type="entry name" value="60S acidic ribosomal protein P2"/>
    <property type="match status" value="1"/>
</dbReference>
<comment type="function">
    <text evidence="1">Plays an important role in the elongation step of protein synthesis.</text>
</comment>
<evidence type="ECO:0000256" key="5">
    <source>
        <dbReference type="ARBA" id="ARBA00035301"/>
    </source>
</evidence>
<dbReference type="GO" id="GO:0002182">
    <property type="term" value="P:cytoplasmic translational elongation"/>
    <property type="evidence" value="ECO:0007669"/>
    <property type="project" value="InterPro"/>
</dbReference>
<evidence type="ECO:0000313" key="11">
    <source>
        <dbReference type="Proteomes" id="UP000001038"/>
    </source>
</evidence>
<name>H2LN04_ORYLA</name>
<dbReference type="HAMAP" id="MF_01478">
    <property type="entry name" value="Ribosomal_L12_arch"/>
    <property type="match status" value="1"/>
</dbReference>
<dbReference type="Proteomes" id="UP000001038">
    <property type="component" value="Chromosome 3"/>
</dbReference>
<keyword evidence="4" id="KW-0687">Ribonucleoprotein</keyword>
<dbReference type="CDD" id="cd05833">
    <property type="entry name" value="Ribosomal_P2"/>
    <property type="match status" value="1"/>
</dbReference>
<feature type="domain" description="PDZ" evidence="8">
    <location>
        <begin position="93"/>
        <end position="175"/>
    </location>
</feature>
<dbReference type="Pfam" id="PF00595">
    <property type="entry name" value="PDZ"/>
    <property type="match status" value="1"/>
</dbReference>
<dbReference type="GO" id="GO:0022625">
    <property type="term" value="C:cytosolic large ribosomal subunit"/>
    <property type="evidence" value="ECO:0007669"/>
    <property type="project" value="InterPro"/>
</dbReference>
<evidence type="ECO:0000256" key="2">
    <source>
        <dbReference type="ARBA" id="ARBA00005436"/>
    </source>
</evidence>
<dbReference type="Pfam" id="PF00428">
    <property type="entry name" value="Ribosomal_60s"/>
    <property type="match status" value="1"/>
</dbReference>
<evidence type="ECO:0000256" key="1">
    <source>
        <dbReference type="ARBA" id="ARBA00003362"/>
    </source>
</evidence>
<dbReference type="InterPro" id="IPR036034">
    <property type="entry name" value="PDZ_sf"/>
</dbReference>
<sequence length="287" mass="30292">MASLGEPVRLERDINRAIELLDKLQRTGEVPPQKLQALQRVLQSEFCNAVREVYEHVYETVDINSSPEVRANATAKATVAAFAASEGHSHPRVVELPKTEEGLGFNIMGGKEQNSPIYISRIIPGGIADRHGGLKRGDQLLSVNGVSVEGEHHEKAVELLKAAQGTVKLVVRMRYVAAYLLAALGGNGNPEAGDIKKILDSVGIEADSERLGKVLSELKGKNVEEVIAAGYSKLASMPAGGAVAVASSAAGGAGGAAAPAAAVEEKKEEKKEESEESDDDMGFGLFD</sequence>
<evidence type="ECO:0000259" key="9">
    <source>
        <dbReference type="PROSITE" id="PS51022"/>
    </source>
</evidence>
<dbReference type="SUPFAM" id="SSF101288">
    <property type="entry name" value="L27 domain"/>
    <property type="match status" value="1"/>
</dbReference>
<keyword evidence="11" id="KW-1185">Reference proteome</keyword>
<proteinExistence type="inferred from homology"/>
<dbReference type="InterPro" id="IPR004172">
    <property type="entry name" value="L27_dom"/>
</dbReference>
<dbReference type="GO" id="GO:0003735">
    <property type="term" value="F:structural constituent of ribosome"/>
    <property type="evidence" value="ECO:0007669"/>
    <property type="project" value="InterPro"/>
</dbReference>
<evidence type="ECO:0000313" key="10">
    <source>
        <dbReference type="Ensembl" id="ENSORLP00000007427.2"/>
    </source>
</evidence>
<feature type="region of interest" description="Disordered" evidence="7">
    <location>
        <begin position="252"/>
        <end position="287"/>
    </location>
</feature>
<dbReference type="Gene3D" id="1.10.10.1410">
    <property type="match status" value="1"/>
</dbReference>
<dbReference type="STRING" id="8090.ENSORLP00000007427"/>
<dbReference type="HOGENOM" id="CLU_097962_0_0_1"/>
<dbReference type="InParanoid" id="H2LN04"/>
<evidence type="ECO:0000256" key="7">
    <source>
        <dbReference type="SAM" id="MobiDB-lite"/>
    </source>
</evidence>
<dbReference type="Pfam" id="PF02828">
    <property type="entry name" value="L27"/>
    <property type="match status" value="1"/>
</dbReference>
<evidence type="ECO:0000259" key="8">
    <source>
        <dbReference type="PROSITE" id="PS50106"/>
    </source>
</evidence>
<dbReference type="SMART" id="SM00228">
    <property type="entry name" value="PDZ"/>
    <property type="match status" value="1"/>
</dbReference>
<dbReference type="InterPro" id="IPR027534">
    <property type="entry name" value="Ribosomal_P1/P2"/>
</dbReference>
<dbReference type="Ensembl" id="ENSORLT00000007428.2">
    <property type="protein sequence ID" value="ENSORLP00000007427.2"/>
    <property type="gene ID" value="ENSORLG00000005892.2"/>
</dbReference>
<dbReference type="PROSITE" id="PS50106">
    <property type="entry name" value="PDZ"/>
    <property type="match status" value="1"/>
</dbReference>
<dbReference type="eggNOG" id="KOG3550">
    <property type="taxonomic scope" value="Eukaryota"/>
</dbReference>
<feature type="domain" description="L27" evidence="9">
    <location>
        <begin position="10"/>
        <end position="65"/>
    </location>
</feature>
<evidence type="ECO:0000256" key="6">
    <source>
        <dbReference type="ARBA" id="ARBA00035443"/>
    </source>
</evidence>
<feature type="compositionally biased region" description="Low complexity" evidence="7">
    <location>
        <begin position="252"/>
        <end position="262"/>
    </location>
</feature>
<reference evidence="10" key="3">
    <citation type="submission" date="2025-09" db="UniProtKB">
        <authorList>
            <consortium name="Ensembl"/>
        </authorList>
    </citation>
    <scope>IDENTIFICATION</scope>
    <source>
        <strain evidence="10">Hd-rR</strain>
    </source>
</reference>
<dbReference type="InterPro" id="IPR044076">
    <property type="entry name" value="Ribosomal_P2"/>
</dbReference>
<dbReference type="GeneTree" id="ENSGT00940000153222"/>
<reference evidence="10" key="2">
    <citation type="submission" date="2025-08" db="UniProtKB">
        <authorList>
            <consortium name="Ensembl"/>
        </authorList>
    </citation>
    <scope>IDENTIFICATION</scope>
    <source>
        <strain evidence="10">Hd-rR</strain>
    </source>
</reference>
<accession>H2LN04</accession>
<dbReference type="Gene3D" id="2.30.42.10">
    <property type="match status" value="1"/>
</dbReference>
<dbReference type="FunFam" id="2.30.42.10:FF:000298">
    <property type="entry name" value="Protein lin-7 homolog A"/>
    <property type="match status" value="1"/>
</dbReference>
<dbReference type="Bgee" id="ENSORLG00000005892">
    <property type="expression patterns" value="Expressed in mesonephros and 14 other cell types or tissues"/>
</dbReference>
<dbReference type="Gene3D" id="1.10.287.650">
    <property type="entry name" value="L27 domain"/>
    <property type="match status" value="1"/>
</dbReference>
<dbReference type="InterPro" id="IPR051109">
    <property type="entry name" value="MAM_complex_regulator"/>
</dbReference>
<dbReference type="PANTHER" id="PTHR14063">
    <property type="entry name" value="PROTEIN LIN-7 HOMOLOG"/>
    <property type="match status" value="1"/>
</dbReference>
<dbReference type="PROSITE" id="PS51022">
    <property type="entry name" value="L27"/>
    <property type="match status" value="1"/>
</dbReference>
<dbReference type="InterPro" id="IPR014775">
    <property type="entry name" value="L27_C"/>
</dbReference>